<comment type="caution">
    <text evidence="2">The sequence shown here is derived from an EMBL/GenBank/DDBJ whole genome shotgun (WGS) entry which is preliminary data.</text>
</comment>
<dbReference type="RefSeq" id="WP_285984574.1">
    <property type="nucleotide sequence ID" value="NZ_JASVDS010000009.1"/>
</dbReference>
<proteinExistence type="predicted"/>
<evidence type="ECO:0000313" key="2">
    <source>
        <dbReference type="EMBL" id="MDL5034501.1"/>
    </source>
</evidence>
<protein>
    <recommendedName>
        <fullName evidence="4">Prepilin-type N-terminal cleavage/methylation domain-containing protein</fullName>
    </recommendedName>
</protein>
<evidence type="ECO:0000313" key="3">
    <source>
        <dbReference type="Proteomes" id="UP001238603"/>
    </source>
</evidence>
<evidence type="ECO:0000256" key="1">
    <source>
        <dbReference type="SAM" id="Phobius"/>
    </source>
</evidence>
<gene>
    <name evidence="2" type="ORF">QRD43_21535</name>
</gene>
<name>A0ABT7LNQ2_9BURK</name>
<keyword evidence="1" id="KW-0812">Transmembrane</keyword>
<sequence length="259" mass="28131">MNVLNEGAPRTTQRGSHALLRPPCYAVPRPPRPGRAAQAGLTLVDLLLGMALGLFLCATAGGLMVSQLREHKHLLAETLLQQDLRNAMSLMQLEIRRAGAELEAHELVPEPGTEARAPHAVPMLEVLLDGTPVPPTTSGDGLVLSFDRVEADAGKRRVDRGFRLRQGQLQYLLERSWQPWNDGNTVHFTRLLVHLDRQAQAAPACSCPDRATTCIASLQGQLVEVVLTGQSLLDASAVRSLHSTVHVRNDHLELAPASC</sequence>
<feature type="transmembrane region" description="Helical" evidence="1">
    <location>
        <begin position="46"/>
        <end position="65"/>
    </location>
</feature>
<dbReference type="Proteomes" id="UP001238603">
    <property type="component" value="Unassembled WGS sequence"/>
</dbReference>
<dbReference type="EMBL" id="JASVDS010000009">
    <property type="protein sequence ID" value="MDL5034501.1"/>
    <property type="molecule type" value="Genomic_DNA"/>
</dbReference>
<organism evidence="2 3">
    <name type="scientific">Roseateles subflavus</name>
    <dbReference type="NCBI Taxonomy" id="3053353"/>
    <lineage>
        <taxon>Bacteria</taxon>
        <taxon>Pseudomonadati</taxon>
        <taxon>Pseudomonadota</taxon>
        <taxon>Betaproteobacteria</taxon>
        <taxon>Burkholderiales</taxon>
        <taxon>Sphaerotilaceae</taxon>
        <taxon>Roseateles</taxon>
    </lineage>
</organism>
<keyword evidence="1" id="KW-1133">Transmembrane helix</keyword>
<keyword evidence="3" id="KW-1185">Reference proteome</keyword>
<keyword evidence="1" id="KW-0472">Membrane</keyword>
<reference evidence="2 3" key="1">
    <citation type="submission" date="2023-06" db="EMBL/GenBank/DDBJ databases">
        <title>Pelomonas sp. APW6 16S ribosomal RNA gene genome sequencing and assembly.</title>
        <authorList>
            <person name="Woo H."/>
        </authorList>
    </citation>
    <scope>NUCLEOTIDE SEQUENCE [LARGE SCALE GENOMIC DNA]</scope>
    <source>
        <strain evidence="2 3">APW6</strain>
    </source>
</reference>
<evidence type="ECO:0008006" key="4">
    <source>
        <dbReference type="Google" id="ProtNLM"/>
    </source>
</evidence>
<accession>A0ABT7LNQ2</accession>